<evidence type="ECO:0000313" key="2">
    <source>
        <dbReference type="Proteomes" id="UP001079672"/>
    </source>
</evidence>
<dbReference type="EMBL" id="JAPTZU010000001">
    <property type="protein sequence ID" value="MCZ2686390.1"/>
    <property type="molecule type" value="Genomic_DNA"/>
</dbReference>
<organism evidence="1 2">
    <name type="scientific">Bacteroides fragilis</name>
    <dbReference type="NCBI Taxonomy" id="817"/>
    <lineage>
        <taxon>Bacteria</taxon>
        <taxon>Pseudomonadati</taxon>
        <taxon>Bacteroidota</taxon>
        <taxon>Bacteroidia</taxon>
        <taxon>Bacteroidales</taxon>
        <taxon>Bacteroidaceae</taxon>
        <taxon>Bacteroides</taxon>
    </lineage>
</organism>
<protein>
    <submittedName>
        <fullName evidence="1">Uncharacterized protein</fullName>
    </submittedName>
</protein>
<dbReference type="Proteomes" id="UP001079672">
    <property type="component" value="Unassembled WGS sequence"/>
</dbReference>
<gene>
    <name evidence="1" type="ORF">O1433_02605</name>
</gene>
<dbReference type="RefSeq" id="WP_005805626.1">
    <property type="nucleotide sequence ID" value="NZ_CABJEQ010000007.1"/>
</dbReference>
<comment type="caution">
    <text evidence="1">The sequence shown here is derived from an EMBL/GenBank/DDBJ whole genome shotgun (WGS) entry which is preliminary data.</text>
</comment>
<name>A0A081UEN9_BACFG</name>
<reference evidence="1" key="1">
    <citation type="submission" date="2022-12" db="EMBL/GenBank/DDBJ databases">
        <title>Development of a Multilocus Sequence Typing Scheme for Bacteroides fragilis Based on Whole Genome Sequencing Data and Clinical Application.</title>
        <authorList>
            <person name="Nielsen F.D."/>
            <person name="Justesen U.S."/>
        </authorList>
    </citation>
    <scope>NUCLEOTIDE SEQUENCE</scope>
    <source>
        <strain evidence="1">BF_AM_ODE_DK_2015_4</strain>
    </source>
</reference>
<accession>A0A081UEN9</accession>
<evidence type="ECO:0000313" key="1">
    <source>
        <dbReference type="EMBL" id="MCZ2686390.1"/>
    </source>
</evidence>
<sequence length="161" mass="19247">MRIKLINNNNIFTVISINPNIRLHELYALAVKRKFIPYTQNGVCIMRIDGSLQIMIYFEEKDVYIYPNTKNDCDVNDMYEIYSKEWHGLIDFFSFEHYNSVIEYAKDLFIAYGCNKINLFRDGWYDVYSLCDITTEIEKDWIEQSNKSKKSEYDDNNHLNS</sequence>
<dbReference type="AlphaFoldDB" id="A0A081UEN9"/>
<proteinExistence type="predicted"/>